<gene>
    <name evidence="1" type="ORF">MJG50_09525</name>
</gene>
<sequence>MERAMHQAHGIGYEVYSRKFEERLKVEQRREKEYEKGRILVAEIDRKLHV</sequence>
<proteinExistence type="predicted"/>
<evidence type="ECO:0000313" key="1">
    <source>
        <dbReference type="EMBL" id="MCH1625568.1"/>
    </source>
</evidence>
<dbReference type="AlphaFoldDB" id="A0AAW5DYX5"/>
<keyword evidence="2" id="KW-1185">Reference proteome</keyword>
<name>A0AAW5DYX5_9BACI</name>
<evidence type="ECO:0000313" key="2">
    <source>
        <dbReference type="Proteomes" id="UP001431131"/>
    </source>
</evidence>
<protein>
    <submittedName>
        <fullName evidence="1">Uncharacterized protein</fullName>
    </submittedName>
</protein>
<organism evidence="1 2">
    <name type="scientific">Fredinandcohnia quinoae</name>
    <dbReference type="NCBI Taxonomy" id="2918902"/>
    <lineage>
        <taxon>Bacteria</taxon>
        <taxon>Bacillati</taxon>
        <taxon>Bacillota</taxon>
        <taxon>Bacilli</taxon>
        <taxon>Bacillales</taxon>
        <taxon>Bacillaceae</taxon>
        <taxon>Fredinandcohnia</taxon>
    </lineage>
</organism>
<accession>A0AAW5DYX5</accession>
<dbReference type="Proteomes" id="UP001431131">
    <property type="component" value="Unassembled WGS sequence"/>
</dbReference>
<reference evidence="1" key="1">
    <citation type="submission" date="2022-02" db="EMBL/GenBank/DDBJ databases">
        <title>Fredinandcohnia quinoae sp. nov. isolated from Chenopodium quinoa seeds.</title>
        <authorList>
            <person name="Saati-Santamaria Z."/>
            <person name="Flores-Felix J.D."/>
            <person name="Igual J.M."/>
            <person name="Velazquez E."/>
            <person name="Garcia-Fraile P."/>
            <person name="Martinez-Molina E."/>
        </authorList>
    </citation>
    <scope>NUCLEOTIDE SEQUENCE</scope>
    <source>
        <strain evidence="1">SECRCQ15</strain>
    </source>
</reference>
<comment type="caution">
    <text evidence="1">The sequence shown here is derived from an EMBL/GenBank/DDBJ whole genome shotgun (WGS) entry which is preliminary data.</text>
</comment>
<dbReference type="Pfam" id="PF26149">
    <property type="entry name" value="YuzK"/>
    <property type="match status" value="1"/>
</dbReference>
<dbReference type="InterPro" id="IPR058676">
    <property type="entry name" value="YuzK"/>
</dbReference>
<dbReference type="EMBL" id="JAKTTI010000012">
    <property type="protein sequence ID" value="MCH1625568.1"/>
    <property type="molecule type" value="Genomic_DNA"/>
</dbReference>